<evidence type="ECO:0000313" key="3">
    <source>
        <dbReference type="Proteomes" id="UP000683246"/>
    </source>
</evidence>
<dbReference type="AlphaFoldDB" id="A0A8J8SFI3"/>
<protein>
    <recommendedName>
        <fullName evidence="4">D-glucuronyl C5-epimerase C-terminal domain-containing protein</fullName>
    </recommendedName>
</protein>
<proteinExistence type="predicted"/>
<evidence type="ECO:0000313" key="2">
    <source>
        <dbReference type="EMBL" id="QUI21283.1"/>
    </source>
</evidence>
<evidence type="ECO:0000256" key="1">
    <source>
        <dbReference type="SAM" id="Phobius"/>
    </source>
</evidence>
<dbReference type="KEGG" id="vpy:HZI73_02835"/>
<accession>A0A8J8SFI3</accession>
<evidence type="ECO:0008006" key="4">
    <source>
        <dbReference type="Google" id="ProtNLM"/>
    </source>
</evidence>
<feature type="transmembrane region" description="Helical" evidence="1">
    <location>
        <begin position="6"/>
        <end position="23"/>
    </location>
</feature>
<dbReference type="Proteomes" id="UP000683246">
    <property type="component" value="Chromosome"/>
</dbReference>
<keyword evidence="1" id="KW-1133">Transmembrane helix</keyword>
<keyword evidence="1" id="KW-0472">Membrane</keyword>
<sequence>MQKRLLIILVVIILIGVVLYFTNRKEINEGYKKDTITVKQDNFTYKQQNITFNKQGLFFNRRIDYDTLEGHYTAKMTILGNKGMLYYFNENKELIAEKLKEGPLPMNTMFYIETDGDHYLSGQNYTYRDLGNGTKESIEEHVVPVHLSQHEDTWLVTYTFKLEKNWHGIMWGLQSPNQLIDLTNPENVQLWSYYDVDKKARFGEDGYYYKSPNSYKPTSNHAFWKNPAMYIVSSFTEKGGSLASDLLAQSWLIIAADNLNDHGYFPTLPQSDWLKNDYGIGAHFFDTRFNADIIETYLIAYQKFGHDIFRQVYLEAAHYYVEHAKNNHFTFDSEKNGEGWLVEDYYHEIDNLNPTHTSLNHQLQAINMFLLLYEEEENQEYLVIAEYMLKGIKNTLDCWIMEDHNLEYAYLPDGTMGFVDYPYLTYNDLFKSQELLTRINGEGDEDLDYLMRAKKIWMDDNGITGYEQ</sequence>
<dbReference type="RefSeq" id="WP_212696748.1">
    <property type="nucleotide sequence ID" value="NZ_CP058649.1"/>
</dbReference>
<dbReference type="EMBL" id="CP058649">
    <property type="protein sequence ID" value="QUI21283.1"/>
    <property type="molecule type" value="Genomic_DNA"/>
</dbReference>
<organism evidence="2 3">
    <name type="scientific">Vallitalea pronyensis</name>
    <dbReference type="NCBI Taxonomy" id="1348613"/>
    <lineage>
        <taxon>Bacteria</taxon>
        <taxon>Bacillati</taxon>
        <taxon>Bacillota</taxon>
        <taxon>Clostridia</taxon>
        <taxon>Lachnospirales</taxon>
        <taxon>Vallitaleaceae</taxon>
        <taxon>Vallitalea</taxon>
    </lineage>
</organism>
<keyword evidence="1" id="KW-0812">Transmembrane</keyword>
<reference evidence="2" key="1">
    <citation type="submission" date="2020-07" db="EMBL/GenBank/DDBJ databases">
        <title>Vallitalea pronyensis genome.</title>
        <authorList>
            <person name="Postec A."/>
        </authorList>
    </citation>
    <scope>NUCLEOTIDE SEQUENCE</scope>
    <source>
        <strain evidence="2">FatNI3</strain>
    </source>
</reference>
<keyword evidence="3" id="KW-1185">Reference proteome</keyword>
<gene>
    <name evidence="2" type="ORF">HZI73_02835</name>
</gene>
<name>A0A8J8SFI3_9FIRM</name>